<dbReference type="InterPro" id="IPR018328">
    <property type="entry name" value="Rad4_beta-hairpin_dom3"/>
</dbReference>
<dbReference type="GO" id="GO:0003684">
    <property type="term" value="F:damaged DNA binding"/>
    <property type="evidence" value="ECO:0007669"/>
    <property type="project" value="InterPro"/>
</dbReference>
<feature type="non-terminal residue" evidence="4">
    <location>
        <position position="561"/>
    </location>
</feature>
<dbReference type="InterPro" id="IPR036985">
    <property type="entry name" value="Transglutaminase-like_sf"/>
</dbReference>
<proteinExistence type="predicted"/>
<name>A0A4P9Z963_9ASCO</name>
<evidence type="ECO:0008006" key="6">
    <source>
        <dbReference type="Google" id="ProtNLM"/>
    </source>
</evidence>
<dbReference type="GO" id="GO:0000111">
    <property type="term" value="C:nucleotide-excision repair factor 2 complex"/>
    <property type="evidence" value="ECO:0007669"/>
    <property type="project" value="TreeGrafter"/>
</dbReference>
<evidence type="ECO:0000259" key="2">
    <source>
        <dbReference type="Pfam" id="PF03835"/>
    </source>
</evidence>
<evidence type="ECO:0000313" key="4">
    <source>
        <dbReference type="EMBL" id="RKP29294.1"/>
    </source>
</evidence>
<feature type="region of interest" description="Disordered" evidence="1">
    <location>
        <begin position="1"/>
        <end position="51"/>
    </location>
</feature>
<dbReference type="SUPFAM" id="SSF54001">
    <property type="entry name" value="Cysteine proteinases"/>
    <property type="match status" value="1"/>
</dbReference>
<dbReference type="Proteomes" id="UP000268321">
    <property type="component" value="Unassembled WGS sequence"/>
</dbReference>
<dbReference type="Pfam" id="PF03835">
    <property type="entry name" value="Rad4"/>
    <property type="match status" value="1"/>
</dbReference>
<dbReference type="PANTHER" id="PTHR12135:SF0">
    <property type="entry name" value="DNA REPAIR PROTEIN COMPLEMENTING XP-C CELLS"/>
    <property type="match status" value="1"/>
</dbReference>
<dbReference type="OrthoDB" id="300780at2759"/>
<dbReference type="EMBL" id="ML004495">
    <property type="protein sequence ID" value="RKP29294.1"/>
    <property type="molecule type" value="Genomic_DNA"/>
</dbReference>
<dbReference type="GO" id="GO:0006289">
    <property type="term" value="P:nucleotide-excision repair"/>
    <property type="evidence" value="ECO:0007669"/>
    <property type="project" value="InterPro"/>
</dbReference>
<dbReference type="InterPro" id="IPR042488">
    <property type="entry name" value="Rad4_BHD3_sf"/>
</dbReference>
<evidence type="ECO:0000259" key="3">
    <source>
        <dbReference type="Pfam" id="PF10405"/>
    </source>
</evidence>
<dbReference type="AlphaFoldDB" id="A0A4P9Z963"/>
<dbReference type="Gene3D" id="3.90.260.10">
    <property type="entry name" value="Transglutaminase-like"/>
    <property type="match status" value="1"/>
</dbReference>
<gene>
    <name evidence="4" type="ORF">METBISCDRAFT_28336</name>
</gene>
<feature type="domain" description="Rad4 beta-hairpin" evidence="3">
    <location>
        <begin position="511"/>
        <end position="561"/>
    </location>
</feature>
<dbReference type="Pfam" id="PF10405">
    <property type="entry name" value="BHD_3"/>
    <property type="match status" value="1"/>
</dbReference>
<organism evidence="4 5">
    <name type="scientific">Metschnikowia bicuspidata</name>
    <dbReference type="NCBI Taxonomy" id="27322"/>
    <lineage>
        <taxon>Eukaryota</taxon>
        <taxon>Fungi</taxon>
        <taxon>Dikarya</taxon>
        <taxon>Ascomycota</taxon>
        <taxon>Saccharomycotina</taxon>
        <taxon>Pichiomycetes</taxon>
        <taxon>Metschnikowiaceae</taxon>
        <taxon>Metschnikowia</taxon>
    </lineage>
</organism>
<dbReference type="GO" id="GO:0005737">
    <property type="term" value="C:cytoplasm"/>
    <property type="evidence" value="ECO:0007669"/>
    <property type="project" value="TreeGrafter"/>
</dbReference>
<dbReference type="InterPro" id="IPR004583">
    <property type="entry name" value="DNA_repair_Rad4"/>
</dbReference>
<evidence type="ECO:0000256" key="1">
    <source>
        <dbReference type="SAM" id="MobiDB-lite"/>
    </source>
</evidence>
<sequence length="561" mass="64460">MSNDSQRKRRRTGLATTASLTAQSESRVNDAGKSSDELEDVELEETSPKRATELCTSKTKVPVEDYVNNDDFDDFDDLEDVDLDQMFDTKESTPGNSEDTLTITLRVPEEAENTKRKRKRAFTPISKEERVNRKLMHKLLLMSLMAHGAVRNRWCSDKKLMEMLRGTFPRQVVLMFHQDSESTLDYVKARKFIDGLRTVMLVFAKRFKVTFSGLARPDWRPLDFNDVAGQATERAISLGRFRRLVRAFQGSQDIQAQGLVALLRAIEVDARLVFSVQVPDYKSLRTAVEEAPNVGKEKKVEPSKLASEFDPVFIPNGRLEVLSGIRANSSADSSKVNRALSTSKFPVFWVEVWNKYSKNWITVDPAVFKVVEVQPMRRKGKFEAPMADESHQTWYVLAYDRRGVVRDVTRRYTQYYNAKTVKKRIGFDSDDEQHWYEQALRAISRKNAAVTEAEAYEMKEFRDRHVCERIPNNIVDFKNHPGSADLDEEVRLYAEFQTELFRPPPIVDGKIEKNVYGNVEIFTPTMMPENGYLARVSPTVTMKMFERAAKHVLKIDYAKAI</sequence>
<feature type="domain" description="Rad4/PNGase transglutaminase-like fold" evidence="2">
    <location>
        <begin position="331"/>
        <end position="461"/>
    </location>
</feature>
<protein>
    <recommendedName>
        <fullName evidence="6">Rad4-domain-containing protein</fullName>
    </recommendedName>
</protein>
<dbReference type="Gene3D" id="3.30.70.2460">
    <property type="entry name" value="Rad4, beta-hairpin domain BHD3"/>
    <property type="match status" value="1"/>
</dbReference>
<feature type="compositionally biased region" description="Polar residues" evidence="1">
    <location>
        <begin position="14"/>
        <end position="26"/>
    </location>
</feature>
<dbReference type="InterPro" id="IPR038765">
    <property type="entry name" value="Papain-like_cys_pep_sf"/>
</dbReference>
<dbReference type="GO" id="GO:0003697">
    <property type="term" value="F:single-stranded DNA binding"/>
    <property type="evidence" value="ECO:0007669"/>
    <property type="project" value="TreeGrafter"/>
</dbReference>
<dbReference type="PANTHER" id="PTHR12135">
    <property type="entry name" value="DNA REPAIR PROTEIN XP-C / RAD4"/>
    <property type="match status" value="1"/>
</dbReference>
<dbReference type="GO" id="GO:0006298">
    <property type="term" value="P:mismatch repair"/>
    <property type="evidence" value="ECO:0007669"/>
    <property type="project" value="TreeGrafter"/>
</dbReference>
<evidence type="ECO:0000313" key="5">
    <source>
        <dbReference type="Proteomes" id="UP000268321"/>
    </source>
</evidence>
<dbReference type="GO" id="GO:0071942">
    <property type="term" value="C:XPC complex"/>
    <property type="evidence" value="ECO:0007669"/>
    <property type="project" value="TreeGrafter"/>
</dbReference>
<keyword evidence="5" id="KW-1185">Reference proteome</keyword>
<accession>A0A4P9Z963</accession>
<dbReference type="InterPro" id="IPR018325">
    <property type="entry name" value="Rad4/PNGase_transGLS-fold"/>
</dbReference>
<reference evidence="5" key="1">
    <citation type="journal article" date="2018" name="Nat. Microbiol.">
        <title>Leveraging single-cell genomics to expand the fungal tree of life.</title>
        <authorList>
            <person name="Ahrendt S.R."/>
            <person name="Quandt C.A."/>
            <person name="Ciobanu D."/>
            <person name="Clum A."/>
            <person name="Salamov A."/>
            <person name="Andreopoulos B."/>
            <person name="Cheng J.F."/>
            <person name="Woyke T."/>
            <person name="Pelin A."/>
            <person name="Henrissat B."/>
            <person name="Reynolds N.K."/>
            <person name="Benny G.L."/>
            <person name="Smith M.E."/>
            <person name="James T.Y."/>
            <person name="Grigoriev I.V."/>
        </authorList>
    </citation>
    <scope>NUCLEOTIDE SEQUENCE [LARGE SCALE GENOMIC DNA]</scope>
    <source>
        <strain evidence="5">Baker2002</strain>
    </source>
</reference>
<feature type="compositionally biased region" description="Basic and acidic residues" evidence="1">
    <location>
        <begin position="27"/>
        <end position="36"/>
    </location>
</feature>